<organism evidence="2 3">
    <name type="scientific">Marininema halotolerans</name>
    <dbReference type="NCBI Taxonomy" id="1155944"/>
    <lineage>
        <taxon>Bacteria</taxon>
        <taxon>Bacillati</taxon>
        <taxon>Bacillota</taxon>
        <taxon>Bacilli</taxon>
        <taxon>Bacillales</taxon>
        <taxon>Thermoactinomycetaceae</taxon>
        <taxon>Marininema</taxon>
    </lineage>
</organism>
<dbReference type="Proteomes" id="UP000198660">
    <property type="component" value="Unassembled WGS sequence"/>
</dbReference>
<accession>A0A1I6RQY7</accession>
<protein>
    <recommendedName>
        <fullName evidence="4">DUF302 domain-containing protein</fullName>
    </recommendedName>
</protein>
<gene>
    <name evidence="2" type="ORF">SAMN05444972_105308</name>
</gene>
<evidence type="ECO:0000313" key="2">
    <source>
        <dbReference type="EMBL" id="SFS67129.1"/>
    </source>
</evidence>
<name>A0A1I6RQY7_9BACL</name>
<feature type="chain" id="PRO_5009303966" description="DUF302 domain-containing protein" evidence="1">
    <location>
        <begin position="27"/>
        <end position="157"/>
    </location>
</feature>
<dbReference type="EMBL" id="FPAA01000005">
    <property type="protein sequence ID" value="SFS67129.1"/>
    <property type="molecule type" value="Genomic_DNA"/>
</dbReference>
<keyword evidence="3" id="KW-1185">Reference proteome</keyword>
<dbReference type="AlphaFoldDB" id="A0A1I6RQY7"/>
<evidence type="ECO:0000256" key="1">
    <source>
        <dbReference type="SAM" id="SignalP"/>
    </source>
</evidence>
<reference evidence="3" key="1">
    <citation type="submission" date="2016-10" db="EMBL/GenBank/DDBJ databases">
        <authorList>
            <person name="Varghese N."/>
            <person name="Submissions S."/>
        </authorList>
    </citation>
    <scope>NUCLEOTIDE SEQUENCE [LARGE SCALE GENOMIC DNA]</scope>
    <source>
        <strain evidence="3">DSM 45789</strain>
    </source>
</reference>
<evidence type="ECO:0000313" key="3">
    <source>
        <dbReference type="Proteomes" id="UP000198660"/>
    </source>
</evidence>
<proteinExistence type="predicted"/>
<keyword evidence="1" id="KW-0732">Signal</keyword>
<evidence type="ECO:0008006" key="4">
    <source>
        <dbReference type="Google" id="ProtNLM"/>
    </source>
</evidence>
<sequence>MHRFFGLILGLTCMLFSITLPAISDAATPPARIAEVKGVQVHQGKGKSFTVNRISQSELEHVLAGVDRMMGMRTSHLPDEYVKFRFPKPVVLSTSPVGHPIREIIITRPTKVWEPPRLLIKNQQQQWVEYHSRQSLMPLLDRIKATTHKIDSLHALV</sequence>
<dbReference type="OrthoDB" id="2988673at2"/>
<dbReference type="RefSeq" id="WP_091836677.1">
    <property type="nucleotide sequence ID" value="NZ_FPAA01000005.1"/>
</dbReference>
<feature type="signal peptide" evidence="1">
    <location>
        <begin position="1"/>
        <end position="26"/>
    </location>
</feature>